<dbReference type="Pfam" id="PF00397">
    <property type="entry name" value="WW"/>
    <property type="match status" value="1"/>
</dbReference>
<evidence type="ECO:0000256" key="1">
    <source>
        <dbReference type="SAM" id="MobiDB-lite"/>
    </source>
</evidence>
<gene>
    <name evidence="3" type="ORF">BK809_0004016</name>
</gene>
<dbReference type="Gene3D" id="2.20.70.10">
    <property type="match status" value="1"/>
</dbReference>
<dbReference type="CDD" id="cd00201">
    <property type="entry name" value="WW"/>
    <property type="match status" value="1"/>
</dbReference>
<dbReference type="AlphaFoldDB" id="A0A1S8BD44"/>
<feature type="region of interest" description="Disordered" evidence="1">
    <location>
        <begin position="49"/>
        <end position="115"/>
    </location>
</feature>
<dbReference type="OrthoDB" id="2367685at2759"/>
<sequence length="115" mass="12099">MTGTPAAPLSPDAGPTDSHLPKLPSGWIAQWDSSSRKYYYVQISTGVSQWDLPTSEAPAGPSRRPEQIPASACENAGIPDPAKPPNGIPEDHSSDRGLGVSASPMLALERVADEH</sequence>
<proteinExistence type="predicted"/>
<comment type="caution">
    <text evidence="3">The sequence shown here is derived from an EMBL/GenBank/DDBJ whole genome shotgun (WGS) entry which is preliminary data.</text>
</comment>
<evidence type="ECO:0000313" key="3">
    <source>
        <dbReference type="EMBL" id="OMP85346.1"/>
    </source>
</evidence>
<organism evidence="3 4">
    <name type="scientific">Diplodia seriata</name>
    <dbReference type="NCBI Taxonomy" id="420778"/>
    <lineage>
        <taxon>Eukaryota</taxon>
        <taxon>Fungi</taxon>
        <taxon>Dikarya</taxon>
        <taxon>Ascomycota</taxon>
        <taxon>Pezizomycotina</taxon>
        <taxon>Dothideomycetes</taxon>
        <taxon>Dothideomycetes incertae sedis</taxon>
        <taxon>Botryosphaeriales</taxon>
        <taxon>Botryosphaeriaceae</taxon>
        <taxon>Diplodia</taxon>
    </lineage>
</organism>
<dbReference type="InterPro" id="IPR001202">
    <property type="entry name" value="WW_dom"/>
</dbReference>
<dbReference type="PROSITE" id="PS01159">
    <property type="entry name" value="WW_DOMAIN_1"/>
    <property type="match status" value="1"/>
</dbReference>
<protein>
    <recommendedName>
        <fullName evidence="2">WW domain-containing protein</fullName>
    </recommendedName>
</protein>
<dbReference type="SUPFAM" id="SSF51045">
    <property type="entry name" value="WW domain"/>
    <property type="match status" value="1"/>
</dbReference>
<evidence type="ECO:0000313" key="4">
    <source>
        <dbReference type="Proteomes" id="UP000190776"/>
    </source>
</evidence>
<reference evidence="3 4" key="1">
    <citation type="submission" date="2017-01" db="EMBL/GenBank/DDBJ databases">
        <title>Draft genome sequence of Diplodia seriata F98.1, a fungal species involved in grapevine trunk diseases.</title>
        <authorList>
            <person name="Robert-Siegwald G."/>
            <person name="Vallet J."/>
            <person name="Abou-Mansour E."/>
            <person name="Xu J."/>
            <person name="Rey P."/>
            <person name="Bertsch C."/>
            <person name="Rego C."/>
            <person name="Larignon P."/>
            <person name="Fontaine F."/>
            <person name="Lebrun M.-H."/>
        </authorList>
    </citation>
    <scope>NUCLEOTIDE SEQUENCE [LARGE SCALE GENOMIC DNA]</scope>
    <source>
        <strain evidence="3 4">F98.1</strain>
    </source>
</reference>
<dbReference type="Proteomes" id="UP000190776">
    <property type="component" value="Unassembled WGS sequence"/>
</dbReference>
<evidence type="ECO:0000259" key="2">
    <source>
        <dbReference type="PROSITE" id="PS50020"/>
    </source>
</evidence>
<dbReference type="STRING" id="420778.A0A1S8BD44"/>
<accession>A0A1S8BD44</accession>
<feature type="domain" description="WW" evidence="2">
    <location>
        <begin position="21"/>
        <end position="55"/>
    </location>
</feature>
<dbReference type="InterPro" id="IPR036020">
    <property type="entry name" value="WW_dom_sf"/>
</dbReference>
<name>A0A1S8BD44_9PEZI</name>
<dbReference type="SMART" id="SM00456">
    <property type="entry name" value="WW"/>
    <property type="match status" value="1"/>
</dbReference>
<dbReference type="EMBL" id="MSZU01000084">
    <property type="protein sequence ID" value="OMP85346.1"/>
    <property type="molecule type" value="Genomic_DNA"/>
</dbReference>
<dbReference type="PROSITE" id="PS50020">
    <property type="entry name" value="WW_DOMAIN_2"/>
    <property type="match status" value="1"/>
</dbReference>
<feature type="region of interest" description="Disordered" evidence="1">
    <location>
        <begin position="1"/>
        <end position="24"/>
    </location>
</feature>